<evidence type="ECO:0000259" key="6">
    <source>
        <dbReference type="Pfam" id="PF01625"/>
    </source>
</evidence>
<feature type="active site" evidence="5">
    <location>
        <position position="19"/>
    </location>
</feature>
<gene>
    <name evidence="5" type="primary">msrA</name>
    <name evidence="7" type="ORF">BK664_05515</name>
</gene>
<dbReference type="NCBIfam" id="TIGR00401">
    <property type="entry name" value="msrA"/>
    <property type="match status" value="1"/>
</dbReference>
<dbReference type="PANTHER" id="PTHR42799:SF2">
    <property type="entry name" value="MITOCHONDRIAL PEPTIDE METHIONINE SULFOXIDE REDUCTASE"/>
    <property type="match status" value="1"/>
</dbReference>
<dbReference type="GO" id="GO:0034599">
    <property type="term" value="P:cellular response to oxidative stress"/>
    <property type="evidence" value="ECO:0007669"/>
    <property type="project" value="TreeGrafter"/>
</dbReference>
<sequence>MTDFQREALVEQATFGAGCFWGAEASFRELPGVLDSRVGFARSAKGEATLIEVVQVDFDARVITYSRLIEHFWTLHDPTSIDRQGADVGEKYRSALFFSSAQQAQLALVAKQRLDASGQLKRPVATVILPLGEFQKADETQQRYLEKHGGSACSL</sequence>
<dbReference type="Gene3D" id="3.30.1060.10">
    <property type="entry name" value="Peptide methionine sulphoxide reductase MsrA"/>
    <property type="match status" value="1"/>
</dbReference>
<organism evidence="7 8">
    <name type="scientific">Pseudomonas brassicacearum</name>
    <dbReference type="NCBI Taxonomy" id="930166"/>
    <lineage>
        <taxon>Bacteria</taxon>
        <taxon>Pseudomonadati</taxon>
        <taxon>Pseudomonadota</taxon>
        <taxon>Gammaproteobacteria</taxon>
        <taxon>Pseudomonadales</taxon>
        <taxon>Pseudomonadaceae</taxon>
        <taxon>Pseudomonas</taxon>
    </lineage>
</organism>
<dbReference type="GO" id="GO:0005737">
    <property type="term" value="C:cytoplasm"/>
    <property type="evidence" value="ECO:0007669"/>
    <property type="project" value="TreeGrafter"/>
</dbReference>
<protein>
    <recommendedName>
        <fullName evidence="5">Peptide methionine sulfoxide reductase MsrA</fullName>
        <shortName evidence="5">Protein-methionine-S-oxide reductase</shortName>
        <ecNumber evidence="5">1.8.4.11</ecNumber>
    </recommendedName>
    <alternativeName>
        <fullName evidence="5">Peptide-methionine (S)-S-oxide reductase</fullName>
        <shortName evidence="5">Peptide Met(O) reductase</shortName>
    </alternativeName>
</protein>
<dbReference type="Proteomes" id="UP000286351">
    <property type="component" value="Unassembled WGS sequence"/>
</dbReference>
<evidence type="ECO:0000313" key="7">
    <source>
        <dbReference type="EMBL" id="RON40968.1"/>
    </source>
</evidence>
<dbReference type="InterPro" id="IPR002569">
    <property type="entry name" value="Met_Sox_Rdtase_MsrA_dom"/>
</dbReference>
<comment type="function">
    <text evidence="5">Has an important function as a repair enzyme for proteins that have been inactivated by oxidation. Catalyzes the reversible oxidation-reduction of methionine sulfoxide in proteins to methionine.</text>
</comment>
<proteinExistence type="inferred from homology"/>
<dbReference type="RefSeq" id="WP_095129322.1">
    <property type="nucleotide sequence ID" value="NZ_MOBO01000004.1"/>
</dbReference>
<comment type="caution">
    <text evidence="7">The sequence shown here is derived from an EMBL/GenBank/DDBJ whole genome shotgun (WGS) entry which is preliminary data.</text>
</comment>
<dbReference type="InterPro" id="IPR036509">
    <property type="entry name" value="Met_Sox_Rdtase_MsrA_sf"/>
</dbReference>
<feature type="domain" description="Peptide methionine sulphoxide reductase MsrA" evidence="6">
    <location>
        <begin position="12"/>
        <end position="153"/>
    </location>
</feature>
<dbReference type="GO" id="GO:0033744">
    <property type="term" value="F:L-methionine:thioredoxin-disulfide S-oxidoreductase activity"/>
    <property type="evidence" value="ECO:0007669"/>
    <property type="project" value="RHEA"/>
</dbReference>
<comment type="catalytic activity">
    <reaction evidence="4 5">
        <text>[thioredoxin]-disulfide + L-methionine + H2O = L-methionine (S)-S-oxide + [thioredoxin]-dithiol</text>
        <dbReference type="Rhea" id="RHEA:19993"/>
        <dbReference type="Rhea" id="RHEA-COMP:10698"/>
        <dbReference type="Rhea" id="RHEA-COMP:10700"/>
        <dbReference type="ChEBI" id="CHEBI:15377"/>
        <dbReference type="ChEBI" id="CHEBI:29950"/>
        <dbReference type="ChEBI" id="CHEBI:50058"/>
        <dbReference type="ChEBI" id="CHEBI:57844"/>
        <dbReference type="ChEBI" id="CHEBI:58772"/>
        <dbReference type="EC" id="1.8.4.11"/>
    </reaction>
</comment>
<evidence type="ECO:0000256" key="4">
    <source>
        <dbReference type="ARBA" id="ARBA00048782"/>
    </source>
</evidence>
<dbReference type="EMBL" id="MOBO01000004">
    <property type="protein sequence ID" value="RON40968.1"/>
    <property type="molecule type" value="Genomic_DNA"/>
</dbReference>
<comment type="catalytic activity">
    <reaction evidence="3 5">
        <text>L-methionyl-[protein] + [thioredoxin]-disulfide + H2O = L-methionyl-(S)-S-oxide-[protein] + [thioredoxin]-dithiol</text>
        <dbReference type="Rhea" id="RHEA:14217"/>
        <dbReference type="Rhea" id="RHEA-COMP:10698"/>
        <dbReference type="Rhea" id="RHEA-COMP:10700"/>
        <dbReference type="Rhea" id="RHEA-COMP:12313"/>
        <dbReference type="Rhea" id="RHEA-COMP:12315"/>
        <dbReference type="ChEBI" id="CHEBI:15377"/>
        <dbReference type="ChEBI" id="CHEBI:16044"/>
        <dbReference type="ChEBI" id="CHEBI:29950"/>
        <dbReference type="ChEBI" id="CHEBI:44120"/>
        <dbReference type="ChEBI" id="CHEBI:50058"/>
        <dbReference type="EC" id="1.8.4.11"/>
    </reaction>
</comment>
<dbReference type="HAMAP" id="MF_01401">
    <property type="entry name" value="MsrA"/>
    <property type="match status" value="1"/>
</dbReference>
<evidence type="ECO:0000256" key="3">
    <source>
        <dbReference type="ARBA" id="ARBA00047806"/>
    </source>
</evidence>
<name>A0A423JTF2_9PSED</name>
<dbReference type="Pfam" id="PF01625">
    <property type="entry name" value="PMSR"/>
    <property type="match status" value="1"/>
</dbReference>
<dbReference type="InterPro" id="IPR050162">
    <property type="entry name" value="MsrA_MetSO_reductase"/>
</dbReference>
<reference evidence="7 8" key="1">
    <citation type="submission" date="2016-10" db="EMBL/GenBank/DDBJ databases">
        <title>Comparative genome analysis of multiple Pseudomonas spp. focuses on biocontrol and plant growth promoting traits.</title>
        <authorList>
            <person name="Tao X.-Y."/>
            <person name="Taylor C.G."/>
        </authorList>
    </citation>
    <scope>NUCLEOTIDE SEQUENCE [LARGE SCALE GENOMIC DNA]</scope>
    <source>
        <strain evidence="7 8">38D4</strain>
    </source>
</reference>
<comment type="similarity">
    <text evidence="1 5">Belongs to the MsrA Met sulfoxide reductase family.</text>
</comment>
<dbReference type="SUPFAM" id="SSF55068">
    <property type="entry name" value="Peptide methionine sulfoxide reductase"/>
    <property type="match status" value="1"/>
</dbReference>
<dbReference type="EC" id="1.8.4.11" evidence="5"/>
<dbReference type="AlphaFoldDB" id="A0A423JTF2"/>
<accession>A0A423JTF2</accession>
<evidence type="ECO:0000256" key="1">
    <source>
        <dbReference type="ARBA" id="ARBA00005591"/>
    </source>
</evidence>
<dbReference type="PANTHER" id="PTHR42799">
    <property type="entry name" value="MITOCHONDRIAL PEPTIDE METHIONINE SULFOXIDE REDUCTASE"/>
    <property type="match status" value="1"/>
</dbReference>
<evidence type="ECO:0000256" key="5">
    <source>
        <dbReference type="HAMAP-Rule" id="MF_01401"/>
    </source>
</evidence>
<keyword evidence="2 5" id="KW-0560">Oxidoreductase</keyword>
<evidence type="ECO:0000256" key="2">
    <source>
        <dbReference type="ARBA" id="ARBA00023002"/>
    </source>
</evidence>
<evidence type="ECO:0000313" key="8">
    <source>
        <dbReference type="Proteomes" id="UP000286351"/>
    </source>
</evidence>
<dbReference type="GO" id="GO:0008113">
    <property type="term" value="F:peptide-methionine (S)-S-oxide reductase activity"/>
    <property type="evidence" value="ECO:0007669"/>
    <property type="project" value="UniProtKB-UniRule"/>
</dbReference>